<keyword evidence="4" id="KW-0805">Transcription regulation</keyword>
<feature type="region of interest" description="Disordered" evidence="8">
    <location>
        <begin position="81"/>
        <end position="139"/>
    </location>
</feature>
<evidence type="ECO:0000256" key="3">
    <source>
        <dbReference type="ARBA" id="ARBA00022491"/>
    </source>
</evidence>
<feature type="region of interest" description="Disordered" evidence="8">
    <location>
        <begin position="173"/>
        <end position="192"/>
    </location>
</feature>
<dbReference type="InterPro" id="IPR031870">
    <property type="entry name" value="ATF7IP_BD"/>
</dbReference>
<evidence type="ECO:0000256" key="6">
    <source>
        <dbReference type="ARBA" id="ARBA00023163"/>
    </source>
</evidence>
<name>A0A1W7RJ98_AGKCO</name>
<dbReference type="EMBL" id="GDAY02000212">
    <property type="protein sequence ID" value="JAV51201.1"/>
    <property type="molecule type" value="Transcribed_RNA"/>
</dbReference>
<reference evidence="10" key="2">
    <citation type="submission" date="2017-04" db="EMBL/GenBank/DDBJ databases">
        <title>Venomic assessment of a copperhead snake (Agkistrodon contortrix) produced by parthenogenesis.</title>
        <authorList>
            <person name="Calvete J.J."/>
            <person name="Casewell N."/>
            <person name="Wuster W."/>
            <person name="Rokyta D.R."/>
            <person name="Storey D."/>
            <person name="Smith C.S."/>
            <person name="Schuett G.W."/>
            <person name="Booth W."/>
        </authorList>
    </citation>
    <scope>NUCLEOTIDE SEQUENCE</scope>
    <source>
        <strain evidence="10">KW1091</strain>
        <tissue evidence="10">Venom gland</tissue>
    </source>
</reference>
<dbReference type="GO" id="GO:0005667">
    <property type="term" value="C:transcription regulator complex"/>
    <property type="evidence" value="ECO:0007669"/>
    <property type="project" value="TreeGrafter"/>
</dbReference>
<evidence type="ECO:0000256" key="8">
    <source>
        <dbReference type="SAM" id="MobiDB-lite"/>
    </source>
</evidence>
<dbReference type="AlphaFoldDB" id="A0A1W7RJ98"/>
<dbReference type="InterPro" id="IPR026085">
    <property type="entry name" value="ATF7-int"/>
</dbReference>
<accession>A0A1W7RJ98</accession>
<dbReference type="SUPFAM" id="SSF49265">
    <property type="entry name" value="Fibronectin type III"/>
    <property type="match status" value="1"/>
</dbReference>
<feature type="compositionally biased region" description="Basic and acidic residues" evidence="8">
    <location>
        <begin position="81"/>
        <end position="109"/>
    </location>
</feature>
<evidence type="ECO:0000256" key="4">
    <source>
        <dbReference type="ARBA" id="ARBA00023015"/>
    </source>
</evidence>
<feature type="region of interest" description="Disordered" evidence="8">
    <location>
        <begin position="666"/>
        <end position="698"/>
    </location>
</feature>
<feature type="compositionally biased region" description="Basic and acidic residues" evidence="8">
    <location>
        <begin position="363"/>
        <end position="400"/>
    </location>
</feature>
<dbReference type="InterPro" id="IPR056565">
    <property type="entry name" value="Fn3_ATF7IP"/>
</dbReference>
<feature type="compositionally biased region" description="Low complexity" evidence="8">
    <location>
        <begin position="829"/>
        <end position="838"/>
    </location>
</feature>
<evidence type="ECO:0000256" key="2">
    <source>
        <dbReference type="ARBA" id="ARBA00010344"/>
    </source>
</evidence>
<comment type="subcellular location">
    <subcellularLocation>
        <location evidence="1">Nucleus</location>
    </subcellularLocation>
</comment>
<evidence type="ECO:0000256" key="1">
    <source>
        <dbReference type="ARBA" id="ARBA00004123"/>
    </source>
</evidence>
<comment type="similarity">
    <text evidence="2">Belongs to the MCAF family.</text>
</comment>
<reference evidence="10" key="1">
    <citation type="journal article" date="2015" name="G3 (Bethesda)">
        <title>Post-transcriptional mechanisms contribute little to phenotypic variation in snake venoms.</title>
        <authorList>
            <person name="Rokyta D.R."/>
            <person name="Margres M.J."/>
            <person name="Calvin K."/>
        </authorList>
    </citation>
    <scope>NUCLEOTIDE SEQUENCE</scope>
    <source>
        <strain evidence="10">KW1091</strain>
        <tissue evidence="10">Venom gland</tissue>
    </source>
</reference>
<dbReference type="InterPro" id="IPR036116">
    <property type="entry name" value="FN3_sf"/>
</dbReference>
<dbReference type="GO" id="GO:0003712">
    <property type="term" value="F:transcription coregulator activity"/>
    <property type="evidence" value="ECO:0007669"/>
    <property type="project" value="TreeGrafter"/>
</dbReference>
<feature type="compositionally biased region" description="Basic and acidic residues" evidence="8">
    <location>
        <begin position="488"/>
        <end position="498"/>
    </location>
</feature>
<dbReference type="Pfam" id="PF16788">
    <property type="entry name" value="ATF7IP_BD"/>
    <property type="match status" value="1"/>
</dbReference>
<feature type="region of interest" description="Disordered" evidence="8">
    <location>
        <begin position="347"/>
        <end position="400"/>
    </location>
</feature>
<evidence type="ECO:0000259" key="9">
    <source>
        <dbReference type="PROSITE" id="PS50853"/>
    </source>
</evidence>
<feature type="region of interest" description="Disordered" evidence="8">
    <location>
        <begin position="816"/>
        <end position="848"/>
    </location>
</feature>
<keyword evidence="5" id="KW-0010">Activator</keyword>
<feature type="region of interest" description="Disordered" evidence="8">
    <location>
        <begin position="558"/>
        <end position="587"/>
    </location>
</feature>
<feature type="compositionally biased region" description="Low complexity" evidence="8">
    <location>
        <begin position="576"/>
        <end position="587"/>
    </location>
</feature>
<feature type="compositionally biased region" description="Low complexity" evidence="8">
    <location>
        <begin position="677"/>
        <end position="697"/>
    </location>
</feature>
<feature type="region of interest" description="Disordered" evidence="8">
    <location>
        <begin position="962"/>
        <end position="1006"/>
    </location>
</feature>
<dbReference type="GO" id="GO:0006355">
    <property type="term" value="P:regulation of DNA-templated transcription"/>
    <property type="evidence" value="ECO:0007669"/>
    <property type="project" value="TreeGrafter"/>
</dbReference>
<feature type="region of interest" description="Disordered" evidence="8">
    <location>
        <begin position="760"/>
        <end position="802"/>
    </location>
</feature>
<feature type="compositionally biased region" description="Low complexity" evidence="8">
    <location>
        <begin position="347"/>
        <end position="356"/>
    </location>
</feature>
<protein>
    <submittedName>
        <fullName evidence="10">Activating transcription factor 7-interacting protein 1</fullName>
    </submittedName>
</protein>
<evidence type="ECO:0000256" key="5">
    <source>
        <dbReference type="ARBA" id="ARBA00023159"/>
    </source>
</evidence>
<feature type="compositionally biased region" description="Polar residues" evidence="8">
    <location>
        <begin position="666"/>
        <end position="676"/>
    </location>
</feature>
<dbReference type="Pfam" id="PF16794">
    <property type="entry name" value="fn3_4"/>
    <property type="match status" value="1"/>
</dbReference>
<keyword evidence="7" id="KW-0539">Nucleus</keyword>
<dbReference type="InterPro" id="IPR013783">
    <property type="entry name" value="Ig-like_fold"/>
</dbReference>
<dbReference type="Gene3D" id="2.60.40.10">
    <property type="entry name" value="Immunoglobulins"/>
    <property type="match status" value="1"/>
</dbReference>
<feature type="region of interest" description="Disordered" evidence="8">
    <location>
        <begin position="487"/>
        <end position="519"/>
    </location>
</feature>
<dbReference type="PANTHER" id="PTHR23210:SF26">
    <property type="entry name" value="ACTIVATING TRANSCRIPTION FACTOR 7-INTERACTING PROTEIN 1"/>
    <property type="match status" value="1"/>
</dbReference>
<keyword evidence="6" id="KW-0804">Transcription</keyword>
<proteinExistence type="inferred from homology"/>
<feature type="compositionally biased region" description="Polar residues" evidence="8">
    <location>
        <begin position="558"/>
        <end position="575"/>
    </location>
</feature>
<dbReference type="InterPro" id="IPR003961">
    <property type="entry name" value="FN3_dom"/>
</dbReference>
<dbReference type="GO" id="GO:0005634">
    <property type="term" value="C:nucleus"/>
    <property type="evidence" value="ECO:0007669"/>
    <property type="project" value="UniProtKB-SubCell"/>
</dbReference>
<evidence type="ECO:0000313" key="10">
    <source>
        <dbReference type="EMBL" id="JAV51201.1"/>
    </source>
</evidence>
<dbReference type="PANTHER" id="PTHR23210">
    <property type="entry name" value="ACTIVATING TRANSCRIPTION FACTOR 7 INTERACTING PROTEIN"/>
    <property type="match status" value="1"/>
</dbReference>
<sequence>MENSEEPQKKVFKARKTMRASDRQQLESVYKVKEDFLKTADLKLLNGKHENGDSDISSPLLNSDCIEEREVNGLEDIYLDPEDRKIESDEIADVKSPDNKENQHGDLTAKCETLSPENIVSEQHHENSSPPLSPGSESQVLECNKDNDIQEQITIKEDLNDKDLCVADILDQKTSSSQTEEENNNDQMVEPAETNELAITTELSMEEKNNAQEAVVKEKVDEEAISNSLNTNKSSKNEIKSADVVETVAQKTVEEPPTESMLGNAAKMETDEIIPILEKLAPANALNCFSQPILLPVETPSLCSEEKVANSLNSPSKHESNESLPKEAFLVLSDEEEVCCEKEAVVLMPNHENSPEGGEEEKELNPIEEKEPNKEEEKPPEKCEASRRKRSKSEDMDSIHSKRRRYLGDFEAEFEVKITTKGDVHQKLEKVIHRFLEEKFSAMECALFDKTLEDLKTRVDKIECNKRHKTVITELQAKIARLTKRFGAAREDSKKKTETLQNTPHSPGKAVSDTGSVNSVTYRNAGTVRQMLESKRNVGDTSSTTFQSPVNTVSAASLATPQTPVSGHQKPQTPVTSASLTSGSLTTPVLPTANTATVVGTSQVAGGNTQPMSVSLQSLPVILHVPVAMSSQPQILQGHTGTLVTNQQSGNVEFIPVQSQSNVGNLTKTPLSLSSTNSAKPNNNPSVSSSSIQRNSPASVGCSIGTTLAVQAVTTAHPIAQATRTTLATVSTSGIYTPPISRNPIQMKIPISAFNNSVPSEVNTTTPRVENQTSRLLPPPPPAADNIANKKAPEVPSQTGKVTGGIAAGVIDLTLDDEDDGSSQDGKKQNQNQSNNSGMGLSAPSVARPLHPVQTTPLQQAGVPTSGLSQATIHVLPTAQTTVNVTHRPVTQATARLPVPRAANHQVVYTALPAPSGQNPMRTTVMPNSGLRQLNPQNSGVTMRVPQTTAYVVNSGLTLGSGGPQLTVHHRPPPVHSEPLRPVHPAPLPEAQQPSRLPPEAANHSLPQKPHLKLARVQSQNGIVLSWSVLEVDRSCASVDSYHLYAYHEDPSATVPSQWKKIGEVKALPLPMACTLTQFVSGSKYYFAVRAKDIYGRFGPFCDPQSTDVIASQSS</sequence>
<dbReference type="PROSITE" id="PS50853">
    <property type="entry name" value="FN3"/>
    <property type="match status" value="1"/>
</dbReference>
<keyword evidence="3" id="KW-0678">Repressor</keyword>
<feature type="compositionally biased region" description="Polar residues" evidence="8">
    <location>
        <begin position="760"/>
        <end position="775"/>
    </location>
</feature>
<evidence type="ECO:0000256" key="7">
    <source>
        <dbReference type="ARBA" id="ARBA00023242"/>
    </source>
</evidence>
<feature type="domain" description="Fibronectin type-III" evidence="9">
    <location>
        <begin position="1006"/>
        <end position="1112"/>
    </location>
</feature>
<organism evidence="10">
    <name type="scientific">Agkistrodon contortrix contortrix</name>
    <name type="common">Southern copperhead</name>
    <dbReference type="NCBI Taxonomy" id="8713"/>
    <lineage>
        <taxon>Eukaryota</taxon>
        <taxon>Metazoa</taxon>
        <taxon>Chordata</taxon>
        <taxon>Craniata</taxon>
        <taxon>Vertebrata</taxon>
        <taxon>Euteleostomi</taxon>
        <taxon>Lepidosauria</taxon>
        <taxon>Squamata</taxon>
        <taxon>Bifurcata</taxon>
        <taxon>Unidentata</taxon>
        <taxon>Episquamata</taxon>
        <taxon>Toxicofera</taxon>
        <taxon>Serpentes</taxon>
        <taxon>Colubroidea</taxon>
        <taxon>Viperidae</taxon>
        <taxon>Crotalinae</taxon>
        <taxon>Agkistrodon</taxon>
    </lineage>
</organism>